<keyword evidence="3" id="KW-1185">Reference proteome</keyword>
<feature type="region of interest" description="Disordered" evidence="1">
    <location>
        <begin position="274"/>
        <end position="303"/>
    </location>
</feature>
<feature type="compositionally biased region" description="Low complexity" evidence="1">
    <location>
        <begin position="276"/>
        <end position="286"/>
    </location>
</feature>
<gene>
    <name evidence="2" type="ORF">DSM5745_09840</name>
</gene>
<organism evidence="2 3">
    <name type="scientific">Aspergillus mulundensis</name>
    <dbReference type="NCBI Taxonomy" id="1810919"/>
    <lineage>
        <taxon>Eukaryota</taxon>
        <taxon>Fungi</taxon>
        <taxon>Dikarya</taxon>
        <taxon>Ascomycota</taxon>
        <taxon>Pezizomycotina</taxon>
        <taxon>Eurotiomycetes</taxon>
        <taxon>Eurotiomycetidae</taxon>
        <taxon>Eurotiales</taxon>
        <taxon>Aspergillaceae</taxon>
        <taxon>Aspergillus</taxon>
        <taxon>Aspergillus subgen. Nidulantes</taxon>
    </lineage>
</organism>
<dbReference type="InterPro" id="IPR022085">
    <property type="entry name" value="OpdG"/>
</dbReference>
<evidence type="ECO:0000256" key="1">
    <source>
        <dbReference type="SAM" id="MobiDB-lite"/>
    </source>
</evidence>
<evidence type="ECO:0000313" key="3">
    <source>
        <dbReference type="Proteomes" id="UP000256690"/>
    </source>
</evidence>
<proteinExistence type="predicted"/>
<dbReference type="RefSeq" id="XP_026599588.1">
    <property type="nucleotide sequence ID" value="XM_026751856.1"/>
</dbReference>
<dbReference type="STRING" id="1810919.A0A3D8QRJ3"/>
<dbReference type="GeneID" id="38120210"/>
<dbReference type="InterPro" id="IPR053204">
    <property type="entry name" value="Oxopyrrolidines_Biosynth-assoc"/>
</dbReference>
<evidence type="ECO:0000313" key="2">
    <source>
        <dbReference type="EMBL" id="RDW64429.1"/>
    </source>
</evidence>
<dbReference type="Proteomes" id="UP000256690">
    <property type="component" value="Unassembled WGS sequence"/>
</dbReference>
<dbReference type="EMBL" id="PVWQ01000014">
    <property type="protein sequence ID" value="RDW64429.1"/>
    <property type="molecule type" value="Genomic_DNA"/>
</dbReference>
<dbReference type="OrthoDB" id="3350591at2759"/>
<dbReference type="Pfam" id="PF12311">
    <property type="entry name" value="DUF3632"/>
    <property type="match status" value="1"/>
</dbReference>
<dbReference type="PANTHER" id="PTHR38797:SF4">
    <property type="entry name" value="NUCLEAR PORE COMPLEX PROTEIN NUP85"/>
    <property type="match status" value="1"/>
</dbReference>
<comment type="caution">
    <text evidence="2">The sequence shown here is derived from an EMBL/GenBank/DDBJ whole genome shotgun (WGS) entry which is preliminary data.</text>
</comment>
<reference evidence="2 3" key="1">
    <citation type="journal article" date="2018" name="IMA Fungus">
        <title>IMA Genome-F 9: Draft genome sequence of Annulohypoxylon stygium, Aspergillus mulundensis, Berkeleyomyces basicola (syn. Thielaviopsis basicola), Ceratocystis smalleyi, two Cercospora beticola strains, Coleophoma cylindrospora, Fusarium fracticaudum, Phialophora cf. hyalina, and Morchella septimelata.</title>
        <authorList>
            <person name="Wingfield B.D."/>
            <person name="Bills G.F."/>
            <person name="Dong Y."/>
            <person name="Huang W."/>
            <person name="Nel W.J."/>
            <person name="Swalarsk-Parry B.S."/>
            <person name="Vaghefi N."/>
            <person name="Wilken P.M."/>
            <person name="An Z."/>
            <person name="de Beer Z.W."/>
            <person name="De Vos L."/>
            <person name="Chen L."/>
            <person name="Duong T.A."/>
            <person name="Gao Y."/>
            <person name="Hammerbacher A."/>
            <person name="Kikkert J.R."/>
            <person name="Li Y."/>
            <person name="Li H."/>
            <person name="Li K."/>
            <person name="Li Q."/>
            <person name="Liu X."/>
            <person name="Ma X."/>
            <person name="Naidoo K."/>
            <person name="Pethybridge S.J."/>
            <person name="Sun J."/>
            <person name="Steenkamp E.T."/>
            <person name="van der Nest M.A."/>
            <person name="van Wyk S."/>
            <person name="Wingfield M.J."/>
            <person name="Xiong C."/>
            <person name="Yue Q."/>
            <person name="Zhang X."/>
        </authorList>
    </citation>
    <scope>NUCLEOTIDE SEQUENCE [LARGE SCALE GENOMIC DNA]</scope>
    <source>
        <strain evidence="2 3">DSM 5745</strain>
    </source>
</reference>
<protein>
    <submittedName>
        <fullName evidence="2">Uncharacterized protein</fullName>
    </submittedName>
</protein>
<sequence>MSALNLHLKPDGDDPHEVHGDFTIWKAFQVLNEYLDPTADASHSLDEAFALLYAMLPKKTIKSSHAEDGMFVLIWDIAEQIPYSHPAQEKLLALYQRLAESDKIVHPEDPTETLEGTQEFAHSSTLLWAFEDKSEAQGVVNACAFYARLEAAGLTSLAISRIYAFQDYLENKPLAKDVEFPQDANYTIAVCAMWVLYDGDAFFRLLTAPDNREALERLRAGTRALVKLEDWDKWQRAFALRAETAVFSEEARDLARRAAEHMAALASEYQKGGGLESASGSAAVASEDQKGEGSDVASTSRDARVMKGASRVLKWLRAKRT</sequence>
<accession>A0A3D8QRJ3</accession>
<name>A0A3D8QRJ3_9EURO</name>
<dbReference type="AlphaFoldDB" id="A0A3D8QRJ3"/>
<dbReference type="PANTHER" id="PTHR38797">
    <property type="entry name" value="NUCLEAR PORE COMPLEX PROTEIN NUP85-RELATED"/>
    <property type="match status" value="1"/>
</dbReference>